<name>A0A7X0TS75_9GAMM</name>
<sequence length="159" mass="18112">MDPLAQLKDIHIPAEVHNYPVAYGWWILLAVIIVLVAICVSALKKHKRKVQAKRAAIKHLSGPITNNDEILTTLKWAATHYFPRDAIAQLYGKELNDFMLKQLPEKYHQKFNQLAEPGLNSRYKVNEKVLDKDLLQAALLWLKHALPANNGQKIGEEMS</sequence>
<protein>
    <submittedName>
        <fullName evidence="2">Cbb3-type cytochrome oxidase subunit 3</fullName>
    </submittedName>
</protein>
<dbReference type="EMBL" id="JACHHU010000001">
    <property type="protein sequence ID" value="MBB6541846.1"/>
    <property type="molecule type" value="Genomic_DNA"/>
</dbReference>
<dbReference type="InterPro" id="IPR025489">
    <property type="entry name" value="DUF4381"/>
</dbReference>
<comment type="caution">
    <text evidence="2">The sequence shown here is derived from an EMBL/GenBank/DDBJ whole genome shotgun (WGS) entry which is preliminary data.</text>
</comment>
<dbReference type="AlphaFoldDB" id="A0A7X0TS75"/>
<evidence type="ECO:0000256" key="1">
    <source>
        <dbReference type="SAM" id="Phobius"/>
    </source>
</evidence>
<gene>
    <name evidence="2" type="ORF">HNQ55_000320</name>
</gene>
<dbReference type="Proteomes" id="UP000537141">
    <property type="component" value="Unassembled WGS sequence"/>
</dbReference>
<proteinExistence type="predicted"/>
<dbReference type="Pfam" id="PF14316">
    <property type="entry name" value="DUF4381"/>
    <property type="match status" value="1"/>
</dbReference>
<dbReference type="RefSeq" id="WP_184421575.1">
    <property type="nucleotide sequence ID" value="NZ_AP027362.1"/>
</dbReference>
<keyword evidence="1" id="KW-1133">Transmembrane helix</keyword>
<organism evidence="2 3">
    <name type="scientific">Thalassotalea piscium</name>
    <dbReference type="NCBI Taxonomy" id="1230533"/>
    <lineage>
        <taxon>Bacteria</taxon>
        <taxon>Pseudomonadati</taxon>
        <taxon>Pseudomonadota</taxon>
        <taxon>Gammaproteobacteria</taxon>
        <taxon>Alteromonadales</taxon>
        <taxon>Colwelliaceae</taxon>
        <taxon>Thalassotalea</taxon>
    </lineage>
</organism>
<evidence type="ECO:0000313" key="2">
    <source>
        <dbReference type="EMBL" id="MBB6541846.1"/>
    </source>
</evidence>
<keyword evidence="1" id="KW-0472">Membrane</keyword>
<feature type="transmembrane region" description="Helical" evidence="1">
    <location>
        <begin position="23"/>
        <end position="43"/>
    </location>
</feature>
<keyword evidence="3" id="KW-1185">Reference proteome</keyword>
<reference evidence="2 3" key="1">
    <citation type="submission" date="2020-08" db="EMBL/GenBank/DDBJ databases">
        <title>Genomic Encyclopedia of Type Strains, Phase IV (KMG-IV): sequencing the most valuable type-strain genomes for metagenomic binning, comparative biology and taxonomic classification.</title>
        <authorList>
            <person name="Goeker M."/>
        </authorList>
    </citation>
    <scope>NUCLEOTIDE SEQUENCE [LARGE SCALE GENOMIC DNA]</scope>
    <source>
        <strain evidence="2 3">DSM 26287</strain>
    </source>
</reference>
<keyword evidence="1" id="KW-0812">Transmembrane</keyword>
<evidence type="ECO:0000313" key="3">
    <source>
        <dbReference type="Proteomes" id="UP000537141"/>
    </source>
</evidence>
<accession>A0A7X0TS75</accession>